<evidence type="ECO:0000259" key="1">
    <source>
        <dbReference type="PROSITE" id="PS50853"/>
    </source>
</evidence>
<evidence type="ECO:0000313" key="2">
    <source>
        <dbReference type="EMBL" id="KAI7797421.1"/>
    </source>
</evidence>
<dbReference type="PANTHER" id="PTHR31594:SF11">
    <property type="entry name" value="NEOVERRUCOTOXIN SUBUNIT ALPHA-LIKE ISOFORM X1-RELATED"/>
    <property type="match status" value="1"/>
</dbReference>
<dbReference type="EMBL" id="JAFHDT010000017">
    <property type="protein sequence ID" value="KAI7797421.1"/>
    <property type="molecule type" value="Genomic_DNA"/>
</dbReference>
<protein>
    <submittedName>
        <fullName evidence="2">Verrucotoxin subunit beta-like</fullName>
    </submittedName>
</protein>
<dbReference type="Pfam" id="PF21109">
    <property type="entry name" value="Stonustoxin_helical"/>
    <property type="match status" value="1"/>
</dbReference>
<dbReference type="Pfam" id="PF18078">
    <property type="entry name" value="Thioredoxin_11"/>
    <property type="match status" value="1"/>
</dbReference>
<dbReference type="InterPro" id="IPR048997">
    <property type="entry name" value="Stonustoxin-like_helical"/>
</dbReference>
<dbReference type="Proteomes" id="UP001059041">
    <property type="component" value="Linkage Group LG17"/>
</dbReference>
<dbReference type="InterPro" id="IPR056072">
    <property type="entry name" value="SNTX_MACPF/CDC-like_dom"/>
</dbReference>
<name>A0A9W7TJ81_TRIRA</name>
<accession>A0A9W7TJ81</accession>
<dbReference type="InterPro" id="IPR003961">
    <property type="entry name" value="FN3_dom"/>
</dbReference>
<dbReference type="Gene3D" id="2.60.40.10">
    <property type="entry name" value="Immunoglobulins"/>
    <property type="match status" value="1"/>
</dbReference>
<sequence>MNTEKDSWRNFIMESEPIEMAALGRPLYPGMLYNCCKDSFIPGVTLWDKASLYKDLDTHIRPRTDLKFSSSDTLSSKSSLMDISASLKASFMGGLVEVGGSAKYLHDTKSSNQQSRVTMNYTQTTRFDQLTMTQLSDITYPEVFEKKTATHVVTAVLYGAQAFMVFDQTFSEDENKQTIEGELNVMVKKIPTFSIEGKGSLELTVGEKKIAENISCTFYGDFLLAQNPTTYMEALQVYKELPKLLKDNPENVVPIKVWLYPLHMLNTQAARLMTEISTSLLFNTEAVMENLEKVERRCNDLFSRTQVNLSSDIKERLTSFQSSFNIYKLVFQKALRRVLPAIRGGGEKEQSLENILKIHTRSPFNASKLNTYLDNTKSELVLVTSYTRSLKGIAAVDANGLTTILCNPDIDVVVCLTLTSLKYEDPYLSSLYEFLQYDEFMEVDGKPTLHSITPRRIIEWFKDPEAIKNIRVNLSLFKSFADASKDDKKMCFVVSAISDSSSPGSSIYLYEQGTLTNRHFKPPVSKLPKPIVKSINENSVSLILQKSPTGETVQYRVEYKEEKTEKEEWIFINTSDEHVTLTRLKFGKEYLIRYRTVQ</sequence>
<dbReference type="InterPro" id="IPR040581">
    <property type="entry name" value="Thioredoxin_11"/>
</dbReference>
<gene>
    <name evidence="2" type="ORF">IRJ41_003275</name>
</gene>
<reference evidence="2" key="1">
    <citation type="submission" date="2021-02" db="EMBL/GenBank/DDBJ databases">
        <title>Comparative genomics reveals that relaxation of natural selection precedes convergent phenotypic evolution of cavefish.</title>
        <authorList>
            <person name="Peng Z."/>
        </authorList>
    </citation>
    <scope>NUCLEOTIDE SEQUENCE</scope>
    <source>
        <tissue evidence="2">Muscle</tissue>
    </source>
</reference>
<dbReference type="SUPFAM" id="SSF49265">
    <property type="entry name" value="Fibronectin type III"/>
    <property type="match status" value="1"/>
</dbReference>
<dbReference type="PANTHER" id="PTHR31594">
    <property type="entry name" value="AIG1-TYPE G DOMAIN-CONTAINING PROTEIN"/>
    <property type="match status" value="1"/>
</dbReference>
<dbReference type="PROSITE" id="PS50853">
    <property type="entry name" value="FN3"/>
    <property type="match status" value="1"/>
</dbReference>
<organism evidence="2 3">
    <name type="scientific">Triplophysa rosa</name>
    <name type="common">Cave loach</name>
    <dbReference type="NCBI Taxonomy" id="992332"/>
    <lineage>
        <taxon>Eukaryota</taxon>
        <taxon>Metazoa</taxon>
        <taxon>Chordata</taxon>
        <taxon>Craniata</taxon>
        <taxon>Vertebrata</taxon>
        <taxon>Euteleostomi</taxon>
        <taxon>Actinopterygii</taxon>
        <taxon>Neopterygii</taxon>
        <taxon>Teleostei</taxon>
        <taxon>Ostariophysi</taxon>
        <taxon>Cypriniformes</taxon>
        <taxon>Nemacheilidae</taxon>
        <taxon>Triplophysa</taxon>
    </lineage>
</organism>
<evidence type="ECO:0000313" key="3">
    <source>
        <dbReference type="Proteomes" id="UP001059041"/>
    </source>
</evidence>
<dbReference type="Pfam" id="PF24674">
    <property type="entry name" value="MACPF_SNTX"/>
    <property type="match status" value="1"/>
</dbReference>
<comment type="caution">
    <text evidence="2">The sequence shown here is derived from an EMBL/GenBank/DDBJ whole genome shotgun (WGS) entry which is preliminary data.</text>
</comment>
<dbReference type="AlphaFoldDB" id="A0A9W7TJ81"/>
<dbReference type="InterPro" id="IPR052090">
    <property type="entry name" value="Cytolytic_pore-forming_toxin"/>
</dbReference>
<dbReference type="InterPro" id="IPR013783">
    <property type="entry name" value="Ig-like_fold"/>
</dbReference>
<keyword evidence="3" id="KW-1185">Reference proteome</keyword>
<dbReference type="InterPro" id="IPR036116">
    <property type="entry name" value="FN3_sf"/>
</dbReference>
<feature type="domain" description="Fibronectin type-III" evidence="1">
    <location>
        <begin position="523"/>
        <end position="598"/>
    </location>
</feature>
<proteinExistence type="predicted"/>